<feature type="region of interest" description="Disordered" evidence="1">
    <location>
        <begin position="1"/>
        <end position="35"/>
    </location>
</feature>
<name>A0A0C3NII8_PISTI</name>
<organism evidence="2 3">
    <name type="scientific">Pisolithus tinctorius Marx 270</name>
    <dbReference type="NCBI Taxonomy" id="870435"/>
    <lineage>
        <taxon>Eukaryota</taxon>
        <taxon>Fungi</taxon>
        <taxon>Dikarya</taxon>
        <taxon>Basidiomycota</taxon>
        <taxon>Agaricomycotina</taxon>
        <taxon>Agaricomycetes</taxon>
        <taxon>Agaricomycetidae</taxon>
        <taxon>Boletales</taxon>
        <taxon>Sclerodermatineae</taxon>
        <taxon>Pisolithaceae</taxon>
        <taxon>Pisolithus</taxon>
    </lineage>
</organism>
<dbReference type="EMBL" id="KN831993">
    <property type="protein sequence ID" value="KIO00805.1"/>
    <property type="molecule type" value="Genomic_DNA"/>
</dbReference>
<accession>A0A0C3NII8</accession>
<evidence type="ECO:0000313" key="3">
    <source>
        <dbReference type="Proteomes" id="UP000054217"/>
    </source>
</evidence>
<dbReference type="HOGENOM" id="CLU_2623002_0_0_1"/>
<reference evidence="2 3" key="1">
    <citation type="submission" date="2014-04" db="EMBL/GenBank/DDBJ databases">
        <authorList>
            <consortium name="DOE Joint Genome Institute"/>
            <person name="Kuo A."/>
            <person name="Kohler A."/>
            <person name="Costa M.D."/>
            <person name="Nagy L.G."/>
            <person name="Floudas D."/>
            <person name="Copeland A."/>
            <person name="Barry K.W."/>
            <person name="Cichocki N."/>
            <person name="Veneault-Fourrey C."/>
            <person name="LaButti K."/>
            <person name="Lindquist E.A."/>
            <person name="Lipzen A."/>
            <person name="Lundell T."/>
            <person name="Morin E."/>
            <person name="Murat C."/>
            <person name="Sun H."/>
            <person name="Tunlid A."/>
            <person name="Henrissat B."/>
            <person name="Grigoriev I.V."/>
            <person name="Hibbett D.S."/>
            <person name="Martin F."/>
            <person name="Nordberg H.P."/>
            <person name="Cantor M.N."/>
            <person name="Hua S.X."/>
        </authorList>
    </citation>
    <scope>NUCLEOTIDE SEQUENCE [LARGE SCALE GENOMIC DNA]</scope>
    <source>
        <strain evidence="2 3">Marx 270</strain>
    </source>
</reference>
<proteinExistence type="predicted"/>
<keyword evidence="3" id="KW-1185">Reference proteome</keyword>
<reference evidence="3" key="2">
    <citation type="submission" date="2015-01" db="EMBL/GenBank/DDBJ databases">
        <title>Evolutionary Origins and Diversification of the Mycorrhizal Mutualists.</title>
        <authorList>
            <consortium name="DOE Joint Genome Institute"/>
            <consortium name="Mycorrhizal Genomics Consortium"/>
            <person name="Kohler A."/>
            <person name="Kuo A."/>
            <person name="Nagy L.G."/>
            <person name="Floudas D."/>
            <person name="Copeland A."/>
            <person name="Barry K.W."/>
            <person name="Cichocki N."/>
            <person name="Veneault-Fourrey C."/>
            <person name="LaButti K."/>
            <person name="Lindquist E.A."/>
            <person name="Lipzen A."/>
            <person name="Lundell T."/>
            <person name="Morin E."/>
            <person name="Murat C."/>
            <person name="Riley R."/>
            <person name="Ohm R."/>
            <person name="Sun H."/>
            <person name="Tunlid A."/>
            <person name="Henrissat B."/>
            <person name="Grigoriev I.V."/>
            <person name="Hibbett D.S."/>
            <person name="Martin F."/>
        </authorList>
    </citation>
    <scope>NUCLEOTIDE SEQUENCE [LARGE SCALE GENOMIC DNA]</scope>
    <source>
        <strain evidence="3">Marx 270</strain>
    </source>
</reference>
<dbReference type="Proteomes" id="UP000054217">
    <property type="component" value="Unassembled WGS sequence"/>
</dbReference>
<evidence type="ECO:0000313" key="2">
    <source>
        <dbReference type="EMBL" id="KIO00805.1"/>
    </source>
</evidence>
<gene>
    <name evidence="2" type="ORF">M404DRAFT_1003522</name>
</gene>
<sequence length="78" mass="8717">MLQIQAPSARNTHHTSAQSTALASSPTIRAQTRTPTIHLRSWENRLDKLYSNFETSNSSLHAPAKENLEATRLFVEGK</sequence>
<protein>
    <submittedName>
        <fullName evidence="2">Uncharacterized protein</fullName>
    </submittedName>
</protein>
<evidence type="ECO:0000256" key="1">
    <source>
        <dbReference type="SAM" id="MobiDB-lite"/>
    </source>
</evidence>
<dbReference type="AlphaFoldDB" id="A0A0C3NII8"/>
<dbReference type="InParanoid" id="A0A0C3NII8"/>